<protein>
    <submittedName>
        <fullName evidence="1">Uncharacterized protein</fullName>
    </submittedName>
</protein>
<dbReference type="AlphaFoldDB" id="A0A653CVZ5"/>
<dbReference type="Proteomes" id="UP000410492">
    <property type="component" value="Unassembled WGS sequence"/>
</dbReference>
<evidence type="ECO:0000313" key="2">
    <source>
        <dbReference type="Proteomes" id="UP000410492"/>
    </source>
</evidence>
<proteinExistence type="predicted"/>
<accession>A0A653CVZ5</accession>
<sequence>MVIQGRIDNFVKSNYLVVVKYLSNLAMVERKNLIGMRQRSYKI</sequence>
<dbReference type="EMBL" id="CAACVG010009096">
    <property type="protein sequence ID" value="VEN52038.1"/>
    <property type="molecule type" value="Genomic_DNA"/>
</dbReference>
<reference evidence="1 2" key="1">
    <citation type="submission" date="2019-01" db="EMBL/GenBank/DDBJ databases">
        <authorList>
            <person name="Sayadi A."/>
        </authorList>
    </citation>
    <scope>NUCLEOTIDE SEQUENCE [LARGE SCALE GENOMIC DNA]</scope>
</reference>
<evidence type="ECO:0000313" key="1">
    <source>
        <dbReference type="EMBL" id="VEN52038.1"/>
    </source>
</evidence>
<keyword evidence="2" id="KW-1185">Reference proteome</keyword>
<organism evidence="1 2">
    <name type="scientific">Callosobruchus maculatus</name>
    <name type="common">Southern cowpea weevil</name>
    <name type="synonym">Pulse bruchid</name>
    <dbReference type="NCBI Taxonomy" id="64391"/>
    <lineage>
        <taxon>Eukaryota</taxon>
        <taxon>Metazoa</taxon>
        <taxon>Ecdysozoa</taxon>
        <taxon>Arthropoda</taxon>
        <taxon>Hexapoda</taxon>
        <taxon>Insecta</taxon>
        <taxon>Pterygota</taxon>
        <taxon>Neoptera</taxon>
        <taxon>Endopterygota</taxon>
        <taxon>Coleoptera</taxon>
        <taxon>Polyphaga</taxon>
        <taxon>Cucujiformia</taxon>
        <taxon>Chrysomeloidea</taxon>
        <taxon>Chrysomelidae</taxon>
        <taxon>Bruchinae</taxon>
        <taxon>Bruchini</taxon>
        <taxon>Callosobruchus</taxon>
    </lineage>
</organism>
<gene>
    <name evidence="1" type="ORF">CALMAC_LOCUS12316</name>
</gene>
<name>A0A653CVZ5_CALMS</name>